<dbReference type="InterPro" id="IPR013809">
    <property type="entry name" value="ENTH"/>
</dbReference>
<keyword evidence="3" id="KW-1185">Reference proteome</keyword>
<organism evidence="2 3">
    <name type="scientific">Anas zonorhyncha</name>
    <name type="common">Eastern spot-billed duck</name>
    <dbReference type="NCBI Taxonomy" id="75864"/>
    <lineage>
        <taxon>Eukaryota</taxon>
        <taxon>Metazoa</taxon>
        <taxon>Chordata</taxon>
        <taxon>Craniata</taxon>
        <taxon>Vertebrata</taxon>
        <taxon>Euteleostomi</taxon>
        <taxon>Archelosauria</taxon>
        <taxon>Archosauria</taxon>
        <taxon>Dinosauria</taxon>
        <taxon>Saurischia</taxon>
        <taxon>Theropoda</taxon>
        <taxon>Coelurosauria</taxon>
        <taxon>Aves</taxon>
        <taxon>Neognathae</taxon>
        <taxon>Galloanserae</taxon>
        <taxon>Anseriformes</taxon>
        <taxon>Anatidae</taxon>
        <taxon>Anatinae</taxon>
        <taxon>Anas</taxon>
    </lineage>
</organism>
<accession>A0A8B9W138</accession>
<sequence>MLTTRFMKNYSEARVKVREATSTNPWGSQGHQCEGSSELMHSTVSLSGIVDMIYHRMNDWEELEALL</sequence>
<dbReference type="Ensembl" id="ENSAZOT00000032133.1">
    <property type="protein sequence ID" value="ENSAZOP00000030024.1"/>
    <property type="gene ID" value="ENSAZOG00000018761.1"/>
</dbReference>
<name>A0A8B9W138_9AVES</name>
<evidence type="ECO:0000313" key="2">
    <source>
        <dbReference type="Ensembl" id="ENSAZOP00000030024.1"/>
    </source>
</evidence>
<evidence type="ECO:0000259" key="1">
    <source>
        <dbReference type="PROSITE" id="PS50942"/>
    </source>
</evidence>
<protein>
    <recommendedName>
        <fullName evidence="1">ENTH domain-containing protein</fullName>
    </recommendedName>
</protein>
<dbReference type="InterPro" id="IPR008942">
    <property type="entry name" value="ENTH_VHS"/>
</dbReference>
<feature type="domain" description="ENTH" evidence="1">
    <location>
        <begin position="5"/>
        <end position="67"/>
    </location>
</feature>
<dbReference type="Gene3D" id="1.25.40.90">
    <property type="match status" value="1"/>
</dbReference>
<evidence type="ECO:0000313" key="3">
    <source>
        <dbReference type="Proteomes" id="UP000694549"/>
    </source>
</evidence>
<reference evidence="2" key="2">
    <citation type="submission" date="2025-09" db="UniProtKB">
        <authorList>
            <consortium name="Ensembl"/>
        </authorList>
    </citation>
    <scope>IDENTIFICATION</scope>
</reference>
<dbReference type="AlphaFoldDB" id="A0A8B9W138"/>
<reference evidence="2" key="1">
    <citation type="submission" date="2025-08" db="UniProtKB">
        <authorList>
            <consortium name="Ensembl"/>
        </authorList>
    </citation>
    <scope>IDENTIFICATION</scope>
</reference>
<proteinExistence type="predicted"/>
<dbReference type="Pfam" id="PF01417">
    <property type="entry name" value="ENTH"/>
    <property type="match status" value="1"/>
</dbReference>
<dbReference type="Proteomes" id="UP000694549">
    <property type="component" value="Unplaced"/>
</dbReference>
<dbReference type="SUPFAM" id="SSF48464">
    <property type="entry name" value="ENTH/VHS domain"/>
    <property type="match status" value="1"/>
</dbReference>
<dbReference type="PROSITE" id="PS50942">
    <property type="entry name" value="ENTH"/>
    <property type="match status" value="1"/>
</dbReference>